<sequence length="841" mass="96118">MIFSFEALICLLIIIFLCLIGMISTFFRHALSKTTKIKVNVEENAKTFHFSQGILDFIGEKDRYKLITMYKEKHAMTGSDDLDSVIEQLLHFIVRDFIDTWYKNLTVDELFQESLLRSSRRSIGALAQCVKRVDWVPFLTRHFIDDLASHLRLYRKSMEKIESQKSKSQKAEDLETIFFDLELEMEKNYCRDLISTSRQYESAYLHDIADILLYLLMPSEDFRSRPLRFLVREILISKVLIPIFDKLSEPEYLTYLIIRLLSEVPLNTDDFITTIETSQNVQELEAVLESIHDEMTCIKSKDSIGTAADTIKQELASLEFAENLIKRQMAKIANQTEDSTVPPHIPSESAEEVSEGPIVNLPITVILTNNVAITTFVEFLNQVGGQNYIDLYLAIDGFKLVEILAKDDRFYPAFKKSPLYIKMLEDLGVLSNDDEDEGIILNGSESSPLSAEISDDMASNISGASVSPKSNSETKIYSQPTPQGPHTSVIVETLGVGQQGKQMFALYNVRVNKFDGKTSSSWNVIRRYSDFHTLNATVQSKYRKLRNLSFPGKKTFNNLDQHFLDRRCKALNEYMTCITQPQNINANPGLESDIYSFLSQKKYTGNVHGFSRKMMTAMFDPILTGVKAFGTAVTQVPESGFVNKVSNELNRAASVLRSNRSVEQEDYSRVAAQLDNIDDENIPLRVMLLLVDEVFGLRGRNQWFRRRLVSVLRQFVHAAMGSSINRRIIDVVQWLTSEDQVLQYLVAFRDSIWPNGHLATHSIQRPASESLRARFLARCLMLTALPDELRLFMGSRTTNIGITDISNALQNRHLNRRLMYVIFERLLVAIFPNSRFEKLLI</sequence>
<evidence type="ECO:0000313" key="1">
    <source>
        <dbReference type="Proteomes" id="UP000887580"/>
    </source>
</evidence>
<evidence type="ECO:0000313" key="2">
    <source>
        <dbReference type="WBParaSite" id="PS1159_v2.g5986.t2"/>
    </source>
</evidence>
<dbReference type="WBParaSite" id="PS1159_v2.g5986.t2">
    <property type="protein sequence ID" value="PS1159_v2.g5986.t2"/>
    <property type="gene ID" value="PS1159_v2.g5986"/>
</dbReference>
<proteinExistence type="predicted"/>
<organism evidence="1 2">
    <name type="scientific">Panagrolaimus sp. PS1159</name>
    <dbReference type="NCBI Taxonomy" id="55785"/>
    <lineage>
        <taxon>Eukaryota</taxon>
        <taxon>Metazoa</taxon>
        <taxon>Ecdysozoa</taxon>
        <taxon>Nematoda</taxon>
        <taxon>Chromadorea</taxon>
        <taxon>Rhabditida</taxon>
        <taxon>Tylenchina</taxon>
        <taxon>Panagrolaimomorpha</taxon>
        <taxon>Panagrolaimoidea</taxon>
        <taxon>Panagrolaimidae</taxon>
        <taxon>Panagrolaimus</taxon>
    </lineage>
</organism>
<protein>
    <submittedName>
        <fullName evidence="2">Sorting nexin-13</fullName>
    </submittedName>
</protein>
<name>A0AC35GKN1_9BILA</name>
<dbReference type="Proteomes" id="UP000887580">
    <property type="component" value="Unplaced"/>
</dbReference>
<reference evidence="2" key="1">
    <citation type="submission" date="2022-11" db="UniProtKB">
        <authorList>
            <consortium name="WormBaseParasite"/>
        </authorList>
    </citation>
    <scope>IDENTIFICATION</scope>
</reference>
<accession>A0AC35GKN1</accession>